<dbReference type="InterPro" id="IPR051673">
    <property type="entry name" value="SSDNA_exonuclease_RecJ"/>
</dbReference>
<dbReference type="GO" id="GO:0006281">
    <property type="term" value="P:DNA repair"/>
    <property type="evidence" value="ECO:0007669"/>
    <property type="project" value="InterPro"/>
</dbReference>
<evidence type="ECO:0000259" key="9">
    <source>
        <dbReference type="Pfam" id="PF17768"/>
    </source>
</evidence>
<dbReference type="Pfam" id="PF10141">
    <property type="entry name" value="ssDNA-exonuc_C"/>
    <property type="match status" value="1"/>
</dbReference>
<dbReference type="InterPro" id="IPR038763">
    <property type="entry name" value="DHH_sf"/>
</dbReference>
<feature type="domain" description="RecJ OB" evidence="9">
    <location>
        <begin position="453"/>
        <end position="560"/>
    </location>
</feature>
<dbReference type="PANTHER" id="PTHR30255:SF2">
    <property type="entry name" value="SINGLE-STRANDED-DNA-SPECIFIC EXONUCLEASE RECJ"/>
    <property type="match status" value="1"/>
</dbReference>
<evidence type="ECO:0000256" key="1">
    <source>
        <dbReference type="ARBA" id="ARBA00005915"/>
    </source>
</evidence>
<feature type="domain" description="DDH" evidence="6">
    <location>
        <begin position="82"/>
        <end position="226"/>
    </location>
</feature>
<dbReference type="InterPro" id="IPR041122">
    <property type="entry name" value="RecJ_OB"/>
</dbReference>
<dbReference type="PATRIC" id="fig|1218492.5.peg.864"/>
<dbReference type="AlphaFoldDB" id="A0A0F4LVX6"/>
<dbReference type="Gene3D" id="3.90.1640.30">
    <property type="match status" value="1"/>
</dbReference>
<dbReference type="STRING" id="1218492.JG30_07280"/>
<keyword evidence="4" id="KW-0378">Hydrolase</keyword>
<dbReference type="Gene3D" id="3.10.310.30">
    <property type="match status" value="1"/>
</dbReference>
<dbReference type="Pfam" id="PF02272">
    <property type="entry name" value="DHHA1"/>
    <property type="match status" value="1"/>
</dbReference>
<dbReference type="OrthoDB" id="9809852at2"/>
<dbReference type="GO" id="GO:0006310">
    <property type="term" value="P:DNA recombination"/>
    <property type="evidence" value="ECO:0007669"/>
    <property type="project" value="InterPro"/>
</dbReference>
<reference evidence="10 11" key="1">
    <citation type="submission" date="2015-01" db="EMBL/GenBank/DDBJ databases">
        <title>Comparative genomics of the lactic acid bacteria isolated from the honey bee gut.</title>
        <authorList>
            <person name="Ellegaard K.M."/>
            <person name="Tamarit D."/>
            <person name="Javelind E."/>
            <person name="Olofsson T."/>
            <person name="Andersson S.G."/>
            <person name="Vasquez A."/>
        </authorList>
    </citation>
    <scope>NUCLEOTIDE SEQUENCE [LARGE SCALE GENOMIC DNA]</scope>
    <source>
        <strain evidence="10 11">Bin4</strain>
    </source>
</reference>
<dbReference type="GO" id="GO:0008409">
    <property type="term" value="F:5'-3' exonuclease activity"/>
    <property type="evidence" value="ECO:0007669"/>
    <property type="project" value="InterPro"/>
</dbReference>
<dbReference type="NCBIfam" id="TIGR00644">
    <property type="entry name" value="recJ"/>
    <property type="match status" value="1"/>
</dbReference>
<keyword evidence="5 10" id="KW-0269">Exonuclease</keyword>
<sequence>MGLLYRWNAQQVLNSEQIKQLCQSTKLSAPVIQLLLQRGLDTTAKIKQFLNPNLSQLHDPYLLHDMSSAVRRINQAITQHEKMIIYGDYDADGITSTVILKTAIEQLGGQVDYYLPDRFTDGYGPNLSRYQKLGAAGYQLIITVDNGVSGMAALSWARDQGIDVVVTDHHKLPQQLPPAVAIVHPQYPQTAYPCPALCGAGVAFKVATALLQRIPVELLDLAAIGTIADVVDLVDENRVLVAGGLQQIQQHPRLGIKQLAQKAHLQISNFSEEDIGFQIAPRLNALGRLDQAAKGVELLASTDESTTHALAQEIDHINQKRKQLCQEVYEQALVMANAQIQTGAKFLVIFDPNWHQGILGIVAGRILQQTKRPTLVLTQNAQGQAVGSGRSEANLDLYATLAPWKEKFLAFGGHAQACGLTMEVSAVADLQIQVNQLPNVQQLKITQFPRQSYDLALDIAQINLDLYQQLRQLAPFGHANAQPVLRITGFQTSRVQYLGKKAHTHLKINLWHQQQCLEAIGFNLGSQLPVIQKLGLNAVYGTLLINHWHNRPRLQVNLSDVEILQQQQVALIQHQRFRDWRNFAEIEFNQYPDNLIFFHQKNLRQFQKKYPQSKCYWSQQLPKALTSGMLVDRPANLTEFLTICRQFQWDQLDLSFRTQYPQYYQLQLSKDQTQECLKYFWAHHDLTENDLPAIASYLGLTDLEIRVLLNMFVELKFIKINQGVLQRPLVVNKVPFSQSSTYRQLQLLKEVQTRLIESKFTDLVQWIVQSSK</sequence>
<evidence type="ECO:0000313" key="10">
    <source>
        <dbReference type="EMBL" id="KJY62513.1"/>
    </source>
</evidence>
<name>A0A0F4LVX6_9LACO</name>
<dbReference type="InterPro" id="IPR018779">
    <property type="entry name" value="RecJ_C"/>
</dbReference>
<dbReference type="Pfam" id="PF01368">
    <property type="entry name" value="DHH"/>
    <property type="match status" value="1"/>
</dbReference>
<feature type="domain" description="Single-stranded-DNA-specific exonuclease RecJ C-terminal" evidence="8">
    <location>
        <begin position="579"/>
        <end position="767"/>
    </location>
</feature>
<dbReference type="PANTHER" id="PTHR30255">
    <property type="entry name" value="SINGLE-STRANDED-DNA-SPECIFIC EXONUCLEASE RECJ"/>
    <property type="match status" value="1"/>
</dbReference>
<dbReference type="GO" id="GO:0003676">
    <property type="term" value="F:nucleic acid binding"/>
    <property type="evidence" value="ECO:0007669"/>
    <property type="project" value="InterPro"/>
</dbReference>
<evidence type="ECO:0000313" key="11">
    <source>
        <dbReference type="Proteomes" id="UP000033558"/>
    </source>
</evidence>
<evidence type="ECO:0000256" key="2">
    <source>
        <dbReference type="ARBA" id="ARBA00019841"/>
    </source>
</evidence>
<evidence type="ECO:0000256" key="5">
    <source>
        <dbReference type="ARBA" id="ARBA00022839"/>
    </source>
</evidence>
<proteinExistence type="inferred from homology"/>
<dbReference type="SUPFAM" id="SSF64182">
    <property type="entry name" value="DHH phosphoesterases"/>
    <property type="match status" value="1"/>
</dbReference>
<evidence type="ECO:0000256" key="3">
    <source>
        <dbReference type="ARBA" id="ARBA00022722"/>
    </source>
</evidence>
<dbReference type="InterPro" id="IPR004610">
    <property type="entry name" value="RecJ"/>
</dbReference>
<evidence type="ECO:0000259" key="7">
    <source>
        <dbReference type="Pfam" id="PF02272"/>
    </source>
</evidence>
<comment type="similarity">
    <text evidence="1">Belongs to the RecJ family.</text>
</comment>
<dbReference type="Proteomes" id="UP000033558">
    <property type="component" value="Unassembled WGS sequence"/>
</dbReference>
<dbReference type="InterPro" id="IPR001667">
    <property type="entry name" value="DDH_dom"/>
</dbReference>
<evidence type="ECO:0000259" key="8">
    <source>
        <dbReference type="Pfam" id="PF10141"/>
    </source>
</evidence>
<organism evidence="10 11">
    <name type="scientific">Bombilactobacillus mellifer</name>
    <dbReference type="NCBI Taxonomy" id="1218492"/>
    <lineage>
        <taxon>Bacteria</taxon>
        <taxon>Bacillati</taxon>
        <taxon>Bacillota</taxon>
        <taxon>Bacilli</taxon>
        <taxon>Lactobacillales</taxon>
        <taxon>Lactobacillaceae</taxon>
        <taxon>Bombilactobacillus</taxon>
    </lineage>
</organism>
<evidence type="ECO:0000259" key="6">
    <source>
        <dbReference type="Pfam" id="PF01368"/>
    </source>
</evidence>
<accession>A0A0F4LVX6</accession>
<protein>
    <recommendedName>
        <fullName evidence="2">Single-stranded-DNA-specific exonuclease RecJ</fullName>
    </recommendedName>
</protein>
<feature type="domain" description="DHHA1" evidence="7">
    <location>
        <begin position="344"/>
        <end position="435"/>
    </location>
</feature>
<evidence type="ECO:0000256" key="4">
    <source>
        <dbReference type="ARBA" id="ARBA00022801"/>
    </source>
</evidence>
<dbReference type="Pfam" id="PF17768">
    <property type="entry name" value="RecJ_OB"/>
    <property type="match status" value="1"/>
</dbReference>
<dbReference type="HOGENOM" id="CLU_009736_4_1_9"/>
<dbReference type="InterPro" id="IPR003156">
    <property type="entry name" value="DHHA1_dom"/>
</dbReference>
<keyword evidence="11" id="KW-1185">Reference proteome</keyword>
<dbReference type="EMBL" id="JXJQ01000006">
    <property type="protein sequence ID" value="KJY62513.1"/>
    <property type="molecule type" value="Genomic_DNA"/>
</dbReference>
<dbReference type="RefSeq" id="WP_046316275.1">
    <property type="nucleotide sequence ID" value="NZ_JBHSZT010000001.1"/>
</dbReference>
<comment type="caution">
    <text evidence="10">The sequence shown here is derived from an EMBL/GenBank/DDBJ whole genome shotgun (WGS) entry which is preliminary data.</text>
</comment>
<keyword evidence="3" id="KW-0540">Nuclease</keyword>
<gene>
    <name evidence="10" type="primary">recJ</name>
    <name evidence="10" type="ORF">JG30_07280</name>
</gene>